<keyword evidence="1" id="KW-0645">Protease</keyword>
<evidence type="ECO:0000313" key="8">
    <source>
        <dbReference type="Proteomes" id="UP001139486"/>
    </source>
</evidence>
<organism evidence="7 8">
    <name type="scientific">Sphingomonas liriopis</name>
    <dbReference type="NCBI Taxonomy" id="2949094"/>
    <lineage>
        <taxon>Bacteria</taxon>
        <taxon>Pseudomonadati</taxon>
        <taxon>Pseudomonadota</taxon>
        <taxon>Alphaproteobacteria</taxon>
        <taxon>Sphingomonadales</taxon>
        <taxon>Sphingomonadaceae</taxon>
        <taxon>Sphingomonas</taxon>
    </lineage>
</organism>
<dbReference type="PANTHER" id="PTHR34858">
    <property type="entry name" value="CYSO-CYSTEINE PEPTIDASE"/>
    <property type="match status" value="1"/>
</dbReference>
<proteinExistence type="predicted"/>
<dbReference type="Proteomes" id="UP001139486">
    <property type="component" value="Unassembled WGS sequence"/>
</dbReference>
<dbReference type="GO" id="GO:0008270">
    <property type="term" value="F:zinc ion binding"/>
    <property type="evidence" value="ECO:0007669"/>
    <property type="project" value="TreeGrafter"/>
</dbReference>
<evidence type="ECO:0000259" key="6">
    <source>
        <dbReference type="PROSITE" id="PS50249"/>
    </source>
</evidence>
<dbReference type="GO" id="GO:0008235">
    <property type="term" value="F:metalloexopeptidase activity"/>
    <property type="evidence" value="ECO:0007669"/>
    <property type="project" value="TreeGrafter"/>
</dbReference>
<evidence type="ECO:0000256" key="4">
    <source>
        <dbReference type="ARBA" id="ARBA00022833"/>
    </source>
</evidence>
<dbReference type="Gene3D" id="3.40.140.10">
    <property type="entry name" value="Cytidine Deaminase, domain 2"/>
    <property type="match status" value="1"/>
</dbReference>
<dbReference type="GO" id="GO:0006508">
    <property type="term" value="P:proteolysis"/>
    <property type="evidence" value="ECO:0007669"/>
    <property type="project" value="UniProtKB-KW"/>
</dbReference>
<reference evidence="7" key="1">
    <citation type="submission" date="2022-05" db="EMBL/GenBank/DDBJ databases">
        <title>Sphingomonas sp. strain RP10 Genome sequencing and assembly.</title>
        <authorList>
            <person name="Kim I."/>
        </authorList>
    </citation>
    <scope>NUCLEOTIDE SEQUENCE</scope>
    <source>
        <strain evidence="7">RP10</strain>
    </source>
</reference>
<dbReference type="InterPro" id="IPR051929">
    <property type="entry name" value="VirAsm_ModProt"/>
</dbReference>
<dbReference type="EMBL" id="JAMLDY010000006">
    <property type="protein sequence ID" value="MCP3734436.1"/>
    <property type="molecule type" value="Genomic_DNA"/>
</dbReference>
<evidence type="ECO:0000256" key="5">
    <source>
        <dbReference type="ARBA" id="ARBA00023049"/>
    </source>
</evidence>
<dbReference type="PANTHER" id="PTHR34858:SF1">
    <property type="entry name" value="CYSO-CYSTEINE PEPTIDASE"/>
    <property type="match status" value="1"/>
</dbReference>
<sequence length="133" mass="13589">MVMIASDLLGQILRAAAASPDAEVCGLLFGEDGAISAVQPCRNVAAEPVRRFEIDPVALLAAHRAIRAGGPPIVGHYHSHPTGIAVPSSCDAASAVPDGSLWLIAAGGEVRAWRAVADGAVEGRFEAVSLLVT</sequence>
<dbReference type="InterPro" id="IPR028090">
    <property type="entry name" value="JAB_dom_prok"/>
</dbReference>
<protein>
    <submittedName>
        <fullName evidence="7">M67 family metallopeptidase</fullName>
    </submittedName>
</protein>
<dbReference type="InterPro" id="IPR037518">
    <property type="entry name" value="MPN"/>
</dbReference>
<accession>A0A9X2HU59</accession>
<keyword evidence="5" id="KW-0482">Metalloprotease</keyword>
<comment type="caution">
    <text evidence="7">The sequence shown here is derived from an EMBL/GenBank/DDBJ whole genome shotgun (WGS) entry which is preliminary data.</text>
</comment>
<feature type="domain" description="MPN" evidence="6">
    <location>
        <begin position="2"/>
        <end position="133"/>
    </location>
</feature>
<keyword evidence="3" id="KW-0378">Hydrolase</keyword>
<dbReference type="AlphaFoldDB" id="A0A9X2HU59"/>
<keyword evidence="4" id="KW-0862">Zinc</keyword>
<dbReference type="CDD" id="cd08070">
    <property type="entry name" value="MPN_like"/>
    <property type="match status" value="1"/>
</dbReference>
<keyword evidence="2" id="KW-0479">Metal-binding</keyword>
<keyword evidence="8" id="KW-1185">Reference proteome</keyword>
<dbReference type="SUPFAM" id="SSF102712">
    <property type="entry name" value="JAB1/MPN domain"/>
    <property type="match status" value="1"/>
</dbReference>
<evidence type="ECO:0000256" key="2">
    <source>
        <dbReference type="ARBA" id="ARBA00022723"/>
    </source>
</evidence>
<dbReference type="RefSeq" id="WP_254288444.1">
    <property type="nucleotide sequence ID" value="NZ_JAMLDY010000006.1"/>
</dbReference>
<dbReference type="Pfam" id="PF14464">
    <property type="entry name" value="Prok-JAB"/>
    <property type="match status" value="1"/>
</dbReference>
<dbReference type="PROSITE" id="PS50249">
    <property type="entry name" value="MPN"/>
    <property type="match status" value="1"/>
</dbReference>
<gene>
    <name evidence="7" type="ORF">M9979_06035</name>
</gene>
<name>A0A9X2HU59_9SPHN</name>
<evidence type="ECO:0000313" key="7">
    <source>
        <dbReference type="EMBL" id="MCP3734436.1"/>
    </source>
</evidence>
<evidence type="ECO:0000256" key="1">
    <source>
        <dbReference type="ARBA" id="ARBA00022670"/>
    </source>
</evidence>
<evidence type="ECO:0000256" key="3">
    <source>
        <dbReference type="ARBA" id="ARBA00022801"/>
    </source>
</evidence>